<organism evidence="1 4">
    <name type="scientific">Thalassospira povalilytica</name>
    <dbReference type="NCBI Taxonomy" id="732237"/>
    <lineage>
        <taxon>Bacteria</taxon>
        <taxon>Pseudomonadati</taxon>
        <taxon>Pseudomonadota</taxon>
        <taxon>Alphaproteobacteria</taxon>
        <taxon>Rhodospirillales</taxon>
        <taxon>Thalassospiraceae</taxon>
        <taxon>Thalassospira</taxon>
    </lineage>
</organism>
<reference evidence="1" key="2">
    <citation type="submission" date="2020-12" db="EMBL/GenBank/DDBJ databases">
        <title>Oil enriched cultivation method for isolating marine PHA-producing bacteria.</title>
        <authorList>
            <person name="Zheng W."/>
            <person name="Yu S."/>
            <person name="Huang Y."/>
        </authorList>
    </citation>
    <scope>NUCLEOTIDE SEQUENCE</scope>
    <source>
        <strain evidence="1">SY-2-3</strain>
    </source>
</reference>
<dbReference type="EMBL" id="JAEKJW010000002">
    <property type="protein sequence ID" value="MBN8196537.1"/>
    <property type="molecule type" value="Genomic_DNA"/>
</dbReference>
<evidence type="ECO:0000313" key="3">
    <source>
        <dbReference type="Proteomes" id="UP000233365"/>
    </source>
</evidence>
<protein>
    <submittedName>
        <fullName evidence="1">Uncharacterized protein</fullName>
    </submittedName>
</protein>
<name>A0A8I1SHP0_9PROT</name>
<dbReference type="AlphaFoldDB" id="A0A8I1SHP0"/>
<accession>A0A8I1SHP0</accession>
<keyword evidence="3" id="KW-1185">Reference proteome</keyword>
<reference evidence="2 3" key="1">
    <citation type="submission" date="2017-11" db="EMBL/GenBank/DDBJ databases">
        <title>Biodiversity and function of Thalassospira species in the particle-attached aromatic-hydrocarbon-degrading consortia from the surface seawater of the China South Sea.</title>
        <authorList>
            <person name="Dong C."/>
            <person name="Liu R."/>
            <person name="Shao Z."/>
        </authorList>
    </citation>
    <scope>NUCLEOTIDE SEQUENCE [LARGE SCALE GENOMIC DNA]</scope>
    <source>
        <strain evidence="2 3">139Z-12</strain>
    </source>
</reference>
<evidence type="ECO:0000313" key="1">
    <source>
        <dbReference type="EMBL" id="MBN8196537.1"/>
    </source>
</evidence>
<dbReference type="Proteomes" id="UP000233365">
    <property type="component" value="Unassembled WGS sequence"/>
</dbReference>
<gene>
    <name evidence="2" type="ORF">CU041_17585</name>
    <name evidence="1" type="ORF">JF547_08670</name>
</gene>
<dbReference type="RefSeq" id="WP_068517175.1">
    <property type="nucleotide sequence ID" value="NZ_JAEKJW010000002.1"/>
</dbReference>
<proteinExistence type="predicted"/>
<evidence type="ECO:0000313" key="4">
    <source>
        <dbReference type="Proteomes" id="UP000664405"/>
    </source>
</evidence>
<evidence type="ECO:0000313" key="2">
    <source>
        <dbReference type="EMBL" id="PKR47961.1"/>
    </source>
</evidence>
<dbReference type="Proteomes" id="UP000664405">
    <property type="component" value="Unassembled WGS sequence"/>
</dbReference>
<comment type="caution">
    <text evidence="1">The sequence shown here is derived from an EMBL/GenBank/DDBJ whole genome shotgun (WGS) entry which is preliminary data.</text>
</comment>
<sequence>MREIRCIVFEDGELIKALVAHGRRTGKSLPPGQISSFEIERSKEVVARMTITSDEGQKTVIPTSGAQLAAAMIAYCIDRKVPVPAHAAKSITVIDDHVALKITMAGD</sequence>
<dbReference type="EMBL" id="PGTS01000007">
    <property type="protein sequence ID" value="PKR47961.1"/>
    <property type="molecule type" value="Genomic_DNA"/>
</dbReference>